<reference evidence="2" key="2">
    <citation type="journal article" date="2015" name="Data Brief">
        <title>Shoot transcriptome of the giant reed, Arundo donax.</title>
        <authorList>
            <person name="Barrero R.A."/>
            <person name="Guerrero F.D."/>
            <person name="Moolhuijzen P."/>
            <person name="Goolsby J.A."/>
            <person name="Tidwell J."/>
            <person name="Bellgard S.E."/>
            <person name="Bellgard M.I."/>
        </authorList>
    </citation>
    <scope>NUCLEOTIDE SEQUENCE</scope>
    <source>
        <tissue evidence="2">Shoot tissue taken approximately 20 cm above the soil surface</tissue>
    </source>
</reference>
<proteinExistence type="predicted"/>
<name>A0A0A8YKJ7_ARUDO</name>
<evidence type="ECO:0000313" key="2">
    <source>
        <dbReference type="EMBL" id="JAD26083.1"/>
    </source>
</evidence>
<reference evidence="2" key="1">
    <citation type="submission" date="2014-09" db="EMBL/GenBank/DDBJ databases">
        <authorList>
            <person name="Magalhaes I.L.F."/>
            <person name="Oliveira U."/>
            <person name="Santos F.R."/>
            <person name="Vidigal T.H.D.A."/>
            <person name="Brescovit A.D."/>
            <person name="Santos A.J."/>
        </authorList>
    </citation>
    <scope>NUCLEOTIDE SEQUENCE</scope>
    <source>
        <tissue evidence="2">Shoot tissue taken approximately 20 cm above the soil surface</tissue>
    </source>
</reference>
<evidence type="ECO:0000256" key="1">
    <source>
        <dbReference type="SAM" id="MobiDB-lite"/>
    </source>
</evidence>
<sequence>MAAVHAAASRGNAAPSDDAASSSATSSCIRSRHASATCEQPWPSNTP</sequence>
<protein>
    <submittedName>
        <fullName evidence="2">p2C68</fullName>
    </submittedName>
</protein>
<organism evidence="2">
    <name type="scientific">Arundo donax</name>
    <name type="common">Giant reed</name>
    <name type="synonym">Donax arundinaceus</name>
    <dbReference type="NCBI Taxonomy" id="35708"/>
    <lineage>
        <taxon>Eukaryota</taxon>
        <taxon>Viridiplantae</taxon>
        <taxon>Streptophyta</taxon>
        <taxon>Embryophyta</taxon>
        <taxon>Tracheophyta</taxon>
        <taxon>Spermatophyta</taxon>
        <taxon>Magnoliopsida</taxon>
        <taxon>Liliopsida</taxon>
        <taxon>Poales</taxon>
        <taxon>Poaceae</taxon>
        <taxon>PACMAD clade</taxon>
        <taxon>Arundinoideae</taxon>
        <taxon>Arundineae</taxon>
        <taxon>Arundo</taxon>
    </lineage>
</organism>
<dbReference type="AlphaFoldDB" id="A0A0A8YKJ7"/>
<dbReference type="EMBL" id="GBRH01271812">
    <property type="protein sequence ID" value="JAD26083.1"/>
    <property type="molecule type" value="Transcribed_RNA"/>
</dbReference>
<feature type="compositionally biased region" description="Low complexity" evidence="1">
    <location>
        <begin position="13"/>
        <end position="27"/>
    </location>
</feature>
<accession>A0A0A8YKJ7</accession>
<feature type="region of interest" description="Disordered" evidence="1">
    <location>
        <begin position="1"/>
        <end position="47"/>
    </location>
</feature>